<dbReference type="RefSeq" id="WP_136575149.1">
    <property type="nucleotide sequence ID" value="NZ_STFF01000001.1"/>
</dbReference>
<dbReference type="InterPro" id="IPR000801">
    <property type="entry name" value="Esterase-like"/>
</dbReference>
<keyword evidence="2" id="KW-1185">Reference proteome</keyword>
<protein>
    <submittedName>
        <fullName evidence="1">Esterase</fullName>
    </submittedName>
</protein>
<dbReference type="AlphaFoldDB" id="A0A4V4H1J3"/>
<evidence type="ECO:0000313" key="2">
    <source>
        <dbReference type="Proteomes" id="UP000306918"/>
    </source>
</evidence>
<accession>A0A4V4H1J3</accession>
<dbReference type="EMBL" id="STFF01000001">
    <property type="protein sequence ID" value="THU40656.1"/>
    <property type="molecule type" value="Genomic_DNA"/>
</dbReference>
<dbReference type="Pfam" id="PF00756">
    <property type="entry name" value="Esterase"/>
    <property type="match status" value="1"/>
</dbReference>
<dbReference type="OrthoDB" id="9784036at2"/>
<name>A0A4V4H1J3_9BACT</name>
<dbReference type="Proteomes" id="UP000306918">
    <property type="component" value="Unassembled WGS sequence"/>
</dbReference>
<comment type="caution">
    <text evidence="1">The sequence shown here is derived from an EMBL/GenBank/DDBJ whole genome shotgun (WGS) entry which is preliminary data.</text>
</comment>
<dbReference type="SUPFAM" id="SSF53474">
    <property type="entry name" value="alpha/beta-Hydrolases"/>
    <property type="match status" value="1"/>
</dbReference>
<reference evidence="1 2" key="1">
    <citation type="submission" date="2019-04" db="EMBL/GenBank/DDBJ databases">
        <title>Niastella caeni sp. nov., isolated from activated sludge.</title>
        <authorList>
            <person name="Sheng M."/>
        </authorList>
    </citation>
    <scope>NUCLEOTIDE SEQUENCE [LARGE SCALE GENOMIC DNA]</scope>
    <source>
        <strain evidence="1 2">HX-2-15</strain>
    </source>
</reference>
<evidence type="ECO:0000313" key="1">
    <source>
        <dbReference type="EMBL" id="THU40656.1"/>
    </source>
</evidence>
<sequence length="275" mass="31311">MQTEVSTGIMVETVELPSEALQRTITINFYGPASNLGDNSPVGLLLFNDGQDIEAMGFDKMIAYLHQTETITPLLCVGIHSGEDRLQEYGMTSGPDFKGRGAKAGLYRQFILEELLPYIHERYSHLVFNEMAFAGFSLGGLSALDLVWNHPDLFSKVGVFSGALWWRSKDRKDKDFNEATDRLMHRQIRQGKYQPGLKFFFQCGELDETEDRNNNGVIDSIDDTIDVMRELLAKGWVEGKNMHYLQLPDGKHDIRSWAKALPVFLKWGWRKRNTA</sequence>
<dbReference type="InterPro" id="IPR029058">
    <property type="entry name" value="AB_hydrolase_fold"/>
</dbReference>
<dbReference type="PANTHER" id="PTHR48098:SF6">
    <property type="entry name" value="FERRI-BACILLIBACTIN ESTERASE BESA"/>
    <property type="match status" value="1"/>
</dbReference>
<proteinExistence type="predicted"/>
<dbReference type="PANTHER" id="PTHR48098">
    <property type="entry name" value="ENTEROCHELIN ESTERASE-RELATED"/>
    <property type="match status" value="1"/>
</dbReference>
<gene>
    <name evidence="1" type="ORF">FAM09_00650</name>
</gene>
<dbReference type="Gene3D" id="3.40.50.1820">
    <property type="entry name" value="alpha/beta hydrolase"/>
    <property type="match status" value="1"/>
</dbReference>
<dbReference type="InterPro" id="IPR050583">
    <property type="entry name" value="Mycobacterial_A85_antigen"/>
</dbReference>
<organism evidence="1 2">
    <name type="scientific">Niastella caeni</name>
    <dbReference type="NCBI Taxonomy" id="2569763"/>
    <lineage>
        <taxon>Bacteria</taxon>
        <taxon>Pseudomonadati</taxon>
        <taxon>Bacteroidota</taxon>
        <taxon>Chitinophagia</taxon>
        <taxon>Chitinophagales</taxon>
        <taxon>Chitinophagaceae</taxon>
        <taxon>Niastella</taxon>
    </lineage>
</organism>